<dbReference type="Pfam" id="PF12833">
    <property type="entry name" value="HTH_18"/>
    <property type="match status" value="1"/>
</dbReference>
<dbReference type="InterPro" id="IPR009057">
    <property type="entry name" value="Homeodomain-like_sf"/>
</dbReference>
<dbReference type="SMART" id="SM00342">
    <property type="entry name" value="HTH_ARAC"/>
    <property type="match status" value="1"/>
</dbReference>
<dbReference type="GO" id="GO:0043565">
    <property type="term" value="F:sequence-specific DNA binding"/>
    <property type="evidence" value="ECO:0007669"/>
    <property type="project" value="InterPro"/>
</dbReference>
<dbReference type="Proteomes" id="UP001348817">
    <property type="component" value="Chromosome"/>
</dbReference>
<evidence type="ECO:0000313" key="5">
    <source>
        <dbReference type="EMBL" id="BDD09494.1"/>
    </source>
</evidence>
<reference evidence="5 6" key="1">
    <citation type="submission" date="2021-12" db="EMBL/GenBank/DDBJ databases">
        <title>Genome sequencing of bacteria with rrn-lacking chromosome and rrn-plasmid.</title>
        <authorList>
            <person name="Anda M."/>
            <person name="Iwasaki W."/>
        </authorList>
    </citation>
    <scope>NUCLEOTIDE SEQUENCE [LARGE SCALE GENOMIC DNA]</scope>
    <source>
        <strain evidence="5 6">DSM 100852</strain>
    </source>
</reference>
<dbReference type="Gene3D" id="1.10.10.60">
    <property type="entry name" value="Homeodomain-like"/>
    <property type="match status" value="1"/>
</dbReference>
<dbReference type="KEGG" id="fax:FUAX_19260"/>
<keyword evidence="1" id="KW-0805">Transcription regulation</keyword>
<dbReference type="SUPFAM" id="SSF46689">
    <property type="entry name" value="Homeodomain-like"/>
    <property type="match status" value="1"/>
</dbReference>
<accession>A0AAU9CBJ6</accession>
<evidence type="ECO:0000259" key="4">
    <source>
        <dbReference type="PROSITE" id="PS01124"/>
    </source>
</evidence>
<dbReference type="EMBL" id="AP025314">
    <property type="protein sequence ID" value="BDD09494.1"/>
    <property type="molecule type" value="Genomic_DNA"/>
</dbReference>
<dbReference type="PANTHER" id="PTHR43280">
    <property type="entry name" value="ARAC-FAMILY TRANSCRIPTIONAL REGULATOR"/>
    <property type="match status" value="1"/>
</dbReference>
<dbReference type="PANTHER" id="PTHR43280:SF32">
    <property type="entry name" value="TRANSCRIPTIONAL REGULATORY PROTEIN"/>
    <property type="match status" value="1"/>
</dbReference>
<dbReference type="AlphaFoldDB" id="A0AAU9CBJ6"/>
<keyword evidence="6" id="KW-1185">Reference proteome</keyword>
<proteinExistence type="predicted"/>
<feature type="domain" description="HTH araC/xylS-type" evidence="4">
    <location>
        <begin position="185"/>
        <end position="283"/>
    </location>
</feature>
<dbReference type="GO" id="GO:0003700">
    <property type="term" value="F:DNA-binding transcription factor activity"/>
    <property type="evidence" value="ECO:0007669"/>
    <property type="project" value="InterPro"/>
</dbReference>
<evidence type="ECO:0000313" key="6">
    <source>
        <dbReference type="Proteomes" id="UP001348817"/>
    </source>
</evidence>
<gene>
    <name evidence="5" type="ORF">FUAX_19260</name>
</gene>
<keyword evidence="3" id="KW-0804">Transcription</keyword>
<dbReference type="PROSITE" id="PS01124">
    <property type="entry name" value="HTH_ARAC_FAMILY_2"/>
    <property type="match status" value="1"/>
</dbReference>
<evidence type="ECO:0000256" key="1">
    <source>
        <dbReference type="ARBA" id="ARBA00023015"/>
    </source>
</evidence>
<evidence type="ECO:0000256" key="2">
    <source>
        <dbReference type="ARBA" id="ARBA00023125"/>
    </source>
</evidence>
<dbReference type="SUPFAM" id="SSF51215">
    <property type="entry name" value="Regulatory protein AraC"/>
    <property type="match status" value="1"/>
</dbReference>
<dbReference type="RefSeq" id="WP_338391094.1">
    <property type="nucleotide sequence ID" value="NZ_AP025314.1"/>
</dbReference>
<evidence type="ECO:0000256" key="3">
    <source>
        <dbReference type="ARBA" id="ARBA00023163"/>
    </source>
</evidence>
<sequence>MKYIEFDKTLCNVLFLMNVIDLQSECAMEMTTETQSAGFFQIYFIKNADGFLKLNDATITLKPNTFIFISQNQNYSWHVNPSSFEGRLLVFQEDFLNDFFSDQYFIYRLLFFYQPDFPLFFTSTESFFNDTLLKLKEIRQEILHTKSDSAHLIRSILYYILINLNRKYSEVNEIGNAIALDNTAYQFRKLVEEHISTNHKVDDYASMMKLSRITINKAVKSQFNLTATDFIKSRLLFEIKMELIHTNKTVSEIAHKFNFSEVQHIHRFFKQKTDMSPLEYRQNYQNGTPS</sequence>
<dbReference type="InterPro" id="IPR037923">
    <property type="entry name" value="HTH-like"/>
</dbReference>
<organism evidence="5 6">
    <name type="scientific">Fulvitalea axinellae</name>
    <dbReference type="NCBI Taxonomy" id="1182444"/>
    <lineage>
        <taxon>Bacteria</taxon>
        <taxon>Pseudomonadati</taxon>
        <taxon>Bacteroidota</taxon>
        <taxon>Cytophagia</taxon>
        <taxon>Cytophagales</taxon>
        <taxon>Persicobacteraceae</taxon>
        <taxon>Fulvitalea</taxon>
    </lineage>
</organism>
<name>A0AAU9CBJ6_9BACT</name>
<protein>
    <submittedName>
        <fullName evidence="5">AraC family transcriptional regulator</fullName>
    </submittedName>
</protein>
<keyword evidence="2" id="KW-0238">DNA-binding</keyword>
<dbReference type="InterPro" id="IPR018060">
    <property type="entry name" value="HTH_AraC"/>
</dbReference>